<keyword evidence="2" id="KW-0812">Transmembrane</keyword>
<reference evidence="3" key="2">
    <citation type="submission" date="2022-01" db="EMBL/GenBank/DDBJ databases">
        <authorList>
            <person name="Yamashiro T."/>
            <person name="Shiraishi A."/>
            <person name="Satake H."/>
            <person name="Nakayama K."/>
        </authorList>
    </citation>
    <scope>NUCLEOTIDE SEQUENCE</scope>
</reference>
<keyword evidence="4" id="KW-1185">Reference proteome</keyword>
<dbReference type="Proteomes" id="UP001151760">
    <property type="component" value="Unassembled WGS sequence"/>
</dbReference>
<evidence type="ECO:0000256" key="1">
    <source>
        <dbReference type="SAM" id="MobiDB-lite"/>
    </source>
</evidence>
<proteinExistence type="predicted"/>
<dbReference type="EMBL" id="BQNB010011622">
    <property type="protein sequence ID" value="GJS92992.1"/>
    <property type="molecule type" value="Genomic_DNA"/>
</dbReference>
<evidence type="ECO:0000313" key="4">
    <source>
        <dbReference type="Proteomes" id="UP001151760"/>
    </source>
</evidence>
<comment type="caution">
    <text evidence="3">The sequence shown here is derived from an EMBL/GenBank/DDBJ whole genome shotgun (WGS) entry which is preliminary data.</text>
</comment>
<evidence type="ECO:0000256" key="2">
    <source>
        <dbReference type="SAM" id="Phobius"/>
    </source>
</evidence>
<protein>
    <submittedName>
        <fullName evidence="3">Uncharacterized protein</fullName>
    </submittedName>
</protein>
<evidence type="ECO:0000313" key="3">
    <source>
        <dbReference type="EMBL" id="GJS92992.1"/>
    </source>
</evidence>
<accession>A0ABQ4ZV22</accession>
<reference evidence="3" key="1">
    <citation type="journal article" date="2022" name="Int. J. Mol. Sci.">
        <title>Draft Genome of Tanacetum Coccineum: Genomic Comparison of Closely Related Tanacetum-Family Plants.</title>
        <authorList>
            <person name="Yamashiro T."/>
            <person name="Shiraishi A."/>
            <person name="Nakayama K."/>
            <person name="Satake H."/>
        </authorList>
    </citation>
    <scope>NUCLEOTIDE SEQUENCE</scope>
</reference>
<keyword evidence="2" id="KW-1133">Transmembrane helix</keyword>
<name>A0ABQ4ZV22_9ASTR</name>
<organism evidence="3 4">
    <name type="scientific">Tanacetum coccineum</name>
    <dbReference type="NCBI Taxonomy" id="301880"/>
    <lineage>
        <taxon>Eukaryota</taxon>
        <taxon>Viridiplantae</taxon>
        <taxon>Streptophyta</taxon>
        <taxon>Embryophyta</taxon>
        <taxon>Tracheophyta</taxon>
        <taxon>Spermatophyta</taxon>
        <taxon>Magnoliopsida</taxon>
        <taxon>eudicotyledons</taxon>
        <taxon>Gunneridae</taxon>
        <taxon>Pentapetalae</taxon>
        <taxon>asterids</taxon>
        <taxon>campanulids</taxon>
        <taxon>Asterales</taxon>
        <taxon>Asteraceae</taxon>
        <taxon>Asteroideae</taxon>
        <taxon>Anthemideae</taxon>
        <taxon>Anthemidinae</taxon>
        <taxon>Tanacetum</taxon>
    </lineage>
</organism>
<gene>
    <name evidence="3" type="ORF">Tco_0799960</name>
</gene>
<sequence>MNQSPQYSIDHHPQSIQKDLNQQRMNDECIKSHNDMIESRNELLKTMQSLGEMLRQREQAANLSTHTPEPSRRFNSICYDDDDDDESTIPLNEIISQIPPSIAITPVLTTSSVEDLIPIPSESKDTSDNDSDLPFCDDSSPLDVLGGNSVTFSNPLFDSNDDFTSSNDESLPEEDVQEENFKIYSNPLFEFDEEYISSDINPLYNEVLEDIESKDSHVSNLDEPDLLVTPLSDANEDECFDPGGDIDEIDAFLDIEVSTDIEDGYHDSKGDLIYLESLLIPNLPLEEFLDHDPISLKDEPDNDDLKIKENMRFTFEDRHYLFLTFVIQIFLPFLTYPMNSLLLLSSGSEDTIFDPGISAYSFYSLEPVAYESPMMIFPFFFFCTKDKEIRGEIAPDYEDSRARGFFHRSLELQSLACLFMGIRYPRSY</sequence>
<feature type="transmembrane region" description="Helical" evidence="2">
    <location>
        <begin position="320"/>
        <end position="338"/>
    </location>
</feature>
<keyword evidence="2" id="KW-0472">Membrane</keyword>
<feature type="region of interest" description="Disordered" evidence="1">
    <location>
        <begin position="118"/>
        <end position="140"/>
    </location>
</feature>